<dbReference type="PANTHER" id="PTHR13794:SF58">
    <property type="entry name" value="MITOCHONDRIAL ENOLASE SUPERFAMILY MEMBER 1"/>
    <property type="match status" value="1"/>
</dbReference>
<dbReference type="GO" id="GO:0016836">
    <property type="term" value="F:hydro-lyase activity"/>
    <property type="evidence" value="ECO:0007669"/>
    <property type="project" value="TreeGrafter"/>
</dbReference>
<dbReference type="InterPro" id="IPR046945">
    <property type="entry name" value="RHMD-like"/>
</dbReference>
<keyword evidence="2" id="KW-0479">Metal-binding</keyword>
<dbReference type="Pfam" id="PF02746">
    <property type="entry name" value="MR_MLE_N"/>
    <property type="match status" value="1"/>
</dbReference>
<evidence type="ECO:0000259" key="4">
    <source>
        <dbReference type="SMART" id="SM00922"/>
    </source>
</evidence>
<sequence length="387" mass="42641">MQAQIATVTVRVFETLAWTMVDSDGHAHPGPERTTAQALVEITDTDGCTGYCLAQPADAVRQELIDHYVRPILVGRDAFDREWLWQRLAREQRGSMGALLDRTLSAVEQALWDLAGRKLDVPVWKLLGGARSAVPAYGSTMCGDEIEGGLRTPEDYGTFAVQLLEQGYRAIKLHTWMPPVSFAPDPRMDAKACAAVRDAVGPDVPLMLDANHWYTRMEALYLGKALQELDFTWYEEPMDEASMQSYRWLADQLDIPVIGPETAFGKYAVRAEWIMAGACDIVRAGVNTGAGITPTMKSIHVAEAFGMECEIHGGGSGNLALLGAMANGRWYERGLLHPHFDYDRVPPHLHSIVDPLDADGCVAMTDRPGLGDDYDFDHIAAHTVATW</sequence>
<dbReference type="Pfam" id="PF13378">
    <property type="entry name" value="MR_MLE_C"/>
    <property type="match status" value="1"/>
</dbReference>
<protein>
    <submittedName>
        <fullName evidence="5">Mandelate racemase</fullName>
    </submittedName>
</protein>
<dbReference type="Gene3D" id="3.20.20.120">
    <property type="entry name" value="Enolase-like C-terminal domain"/>
    <property type="match status" value="1"/>
</dbReference>
<dbReference type="InterPro" id="IPR029017">
    <property type="entry name" value="Enolase-like_N"/>
</dbReference>
<dbReference type="GO" id="GO:0000287">
    <property type="term" value="F:magnesium ion binding"/>
    <property type="evidence" value="ECO:0007669"/>
    <property type="project" value="TreeGrafter"/>
</dbReference>
<feature type="domain" description="Mandelate racemase/muconate lactonizing enzyme C-terminal" evidence="4">
    <location>
        <begin position="153"/>
        <end position="256"/>
    </location>
</feature>
<dbReference type="Proteomes" id="UP000655208">
    <property type="component" value="Unassembled WGS sequence"/>
</dbReference>
<name>A0A917SVX2_9ACTN</name>
<dbReference type="GO" id="GO:0016052">
    <property type="term" value="P:carbohydrate catabolic process"/>
    <property type="evidence" value="ECO:0007669"/>
    <property type="project" value="TreeGrafter"/>
</dbReference>
<evidence type="ECO:0000313" key="5">
    <source>
        <dbReference type="EMBL" id="GGL98700.1"/>
    </source>
</evidence>
<dbReference type="Gene3D" id="3.30.390.10">
    <property type="entry name" value="Enolase-like, N-terminal domain"/>
    <property type="match status" value="1"/>
</dbReference>
<proteinExistence type="predicted"/>
<evidence type="ECO:0000256" key="1">
    <source>
        <dbReference type="ARBA" id="ARBA00001946"/>
    </source>
</evidence>
<evidence type="ECO:0000256" key="3">
    <source>
        <dbReference type="ARBA" id="ARBA00022842"/>
    </source>
</evidence>
<dbReference type="InterPro" id="IPR036849">
    <property type="entry name" value="Enolase-like_C_sf"/>
</dbReference>
<organism evidence="5 6">
    <name type="scientific">Nakamurella endophytica</name>
    <dbReference type="NCBI Taxonomy" id="1748367"/>
    <lineage>
        <taxon>Bacteria</taxon>
        <taxon>Bacillati</taxon>
        <taxon>Actinomycetota</taxon>
        <taxon>Actinomycetes</taxon>
        <taxon>Nakamurellales</taxon>
        <taxon>Nakamurellaceae</taxon>
        <taxon>Nakamurella</taxon>
    </lineage>
</organism>
<comment type="caution">
    <text evidence="5">The sequence shown here is derived from an EMBL/GenBank/DDBJ whole genome shotgun (WGS) entry which is preliminary data.</text>
</comment>
<dbReference type="InterPro" id="IPR013341">
    <property type="entry name" value="Mandelate_racemase_N_dom"/>
</dbReference>
<dbReference type="SMART" id="SM00922">
    <property type="entry name" value="MR_MLE"/>
    <property type="match status" value="1"/>
</dbReference>
<dbReference type="AlphaFoldDB" id="A0A917SVX2"/>
<comment type="cofactor">
    <cofactor evidence="1">
        <name>Mg(2+)</name>
        <dbReference type="ChEBI" id="CHEBI:18420"/>
    </cofactor>
</comment>
<evidence type="ECO:0000313" key="6">
    <source>
        <dbReference type="Proteomes" id="UP000655208"/>
    </source>
</evidence>
<reference evidence="5" key="2">
    <citation type="submission" date="2020-09" db="EMBL/GenBank/DDBJ databases">
        <authorList>
            <person name="Sun Q."/>
            <person name="Zhou Y."/>
        </authorList>
    </citation>
    <scope>NUCLEOTIDE SEQUENCE</scope>
    <source>
        <strain evidence="5">CGMCC 4.7308</strain>
    </source>
</reference>
<accession>A0A917SVX2</accession>
<dbReference type="SFLD" id="SFLDS00001">
    <property type="entry name" value="Enolase"/>
    <property type="match status" value="1"/>
</dbReference>
<gene>
    <name evidence="5" type="ORF">GCM10011594_18230</name>
</gene>
<dbReference type="SUPFAM" id="SSF54826">
    <property type="entry name" value="Enolase N-terminal domain-like"/>
    <property type="match status" value="1"/>
</dbReference>
<dbReference type="InterPro" id="IPR013342">
    <property type="entry name" value="Mandelate_racemase_C"/>
</dbReference>
<dbReference type="EMBL" id="BMNA01000003">
    <property type="protein sequence ID" value="GGL98700.1"/>
    <property type="molecule type" value="Genomic_DNA"/>
</dbReference>
<evidence type="ECO:0000256" key="2">
    <source>
        <dbReference type="ARBA" id="ARBA00022723"/>
    </source>
</evidence>
<reference evidence="5" key="1">
    <citation type="journal article" date="2014" name="Int. J. Syst. Evol. Microbiol.">
        <title>Complete genome sequence of Corynebacterium casei LMG S-19264T (=DSM 44701T), isolated from a smear-ripened cheese.</title>
        <authorList>
            <consortium name="US DOE Joint Genome Institute (JGI-PGF)"/>
            <person name="Walter F."/>
            <person name="Albersmeier A."/>
            <person name="Kalinowski J."/>
            <person name="Ruckert C."/>
        </authorList>
    </citation>
    <scope>NUCLEOTIDE SEQUENCE</scope>
    <source>
        <strain evidence="5">CGMCC 4.7308</strain>
    </source>
</reference>
<dbReference type="SUPFAM" id="SSF51604">
    <property type="entry name" value="Enolase C-terminal domain-like"/>
    <property type="match status" value="1"/>
</dbReference>
<keyword evidence="6" id="KW-1185">Reference proteome</keyword>
<dbReference type="PANTHER" id="PTHR13794">
    <property type="entry name" value="ENOLASE SUPERFAMILY, MANDELATE RACEMASE"/>
    <property type="match status" value="1"/>
</dbReference>
<dbReference type="InterPro" id="IPR029065">
    <property type="entry name" value="Enolase_C-like"/>
</dbReference>
<keyword evidence="3" id="KW-0460">Magnesium</keyword>